<accession>A0AAV2YXZ2</accession>
<comment type="caution">
    <text evidence="2">The sequence shown here is derived from an EMBL/GenBank/DDBJ whole genome shotgun (WGS) entry which is preliminary data.</text>
</comment>
<keyword evidence="1" id="KW-0175">Coiled coil</keyword>
<sequence length="148" mass="17256">MAAKITVCSVVLNLQLQRLQQQLENETEEIGSAEDDLQEAQGRLVEIDMYMHELRDEMQALEAEPEHDQERMQGCRQEYKELEQERAEEVELLSQMSVILGMHRRAAANMLQVRQRLARELELLKQKEKLLAMVALRCRMVKVASHLL</sequence>
<name>A0AAV2YXZ2_9STRA</name>
<organism evidence="2 3">
    <name type="scientific">Lagenidium giganteum</name>
    <dbReference type="NCBI Taxonomy" id="4803"/>
    <lineage>
        <taxon>Eukaryota</taxon>
        <taxon>Sar</taxon>
        <taxon>Stramenopiles</taxon>
        <taxon>Oomycota</taxon>
        <taxon>Peronosporomycetes</taxon>
        <taxon>Pythiales</taxon>
        <taxon>Pythiaceae</taxon>
    </lineage>
</organism>
<reference evidence="2" key="2">
    <citation type="journal article" date="2023" name="Microbiol Resour">
        <title>Decontamination and Annotation of the Draft Genome Sequence of the Oomycete Lagenidium giganteum ARSEF 373.</title>
        <authorList>
            <person name="Morgan W.R."/>
            <person name="Tartar A."/>
        </authorList>
    </citation>
    <scope>NUCLEOTIDE SEQUENCE</scope>
    <source>
        <strain evidence="2">ARSEF 373</strain>
    </source>
</reference>
<proteinExistence type="predicted"/>
<feature type="coiled-coil region" evidence="1">
    <location>
        <begin position="9"/>
        <end position="127"/>
    </location>
</feature>
<gene>
    <name evidence="2" type="ORF">N0F65_011293</name>
</gene>
<dbReference type="AlphaFoldDB" id="A0AAV2YXZ2"/>
<evidence type="ECO:0000313" key="3">
    <source>
        <dbReference type="Proteomes" id="UP001146120"/>
    </source>
</evidence>
<reference evidence="2" key="1">
    <citation type="submission" date="2022-11" db="EMBL/GenBank/DDBJ databases">
        <authorList>
            <person name="Morgan W.R."/>
            <person name="Tartar A."/>
        </authorList>
    </citation>
    <scope>NUCLEOTIDE SEQUENCE</scope>
    <source>
        <strain evidence="2">ARSEF 373</strain>
    </source>
</reference>
<protein>
    <submittedName>
        <fullName evidence="2">Uncharacterized protein</fullName>
    </submittedName>
</protein>
<dbReference type="Proteomes" id="UP001146120">
    <property type="component" value="Unassembled WGS sequence"/>
</dbReference>
<evidence type="ECO:0000256" key="1">
    <source>
        <dbReference type="SAM" id="Coils"/>
    </source>
</evidence>
<dbReference type="EMBL" id="DAKRPA010000136">
    <property type="protein sequence ID" value="DAZ97409.1"/>
    <property type="molecule type" value="Genomic_DNA"/>
</dbReference>
<keyword evidence="3" id="KW-1185">Reference proteome</keyword>
<evidence type="ECO:0000313" key="2">
    <source>
        <dbReference type="EMBL" id="DAZ97409.1"/>
    </source>
</evidence>